<keyword evidence="8" id="KW-0564">Palmitate</keyword>
<dbReference type="PROSITE" id="PS50262">
    <property type="entry name" value="G_PROTEIN_RECEP_F1_2"/>
    <property type="match status" value="1"/>
</dbReference>
<evidence type="ECO:0000313" key="20">
    <source>
        <dbReference type="Proteomes" id="UP000694845"/>
    </source>
</evidence>
<keyword evidence="12 16" id="KW-0807">Transducer</keyword>
<dbReference type="PRINTS" id="PR01822">
    <property type="entry name" value="CCYSTOKININR"/>
</dbReference>
<dbReference type="PROSITE" id="PS00237">
    <property type="entry name" value="G_PROTEIN_RECEP_F1_1"/>
    <property type="match status" value="1"/>
</dbReference>
<evidence type="ECO:0000256" key="14">
    <source>
        <dbReference type="ARBA" id="ARBA00025402"/>
    </source>
</evidence>
<feature type="transmembrane region" description="Helical" evidence="18">
    <location>
        <begin position="134"/>
        <end position="152"/>
    </location>
</feature>
<comment type="function">
    <text evidence="14">Receptor for gastrin and cholecystokinin. The CCK-B receptors occur throughout the central nervous system where they modulate anxiety, analgesia, arousal, and neuroleptic activity. This receptor mediates its action by association with G proteins that activate a phosphatidylinositol-calcium second messenger system.</text>
</comment>
<name>A0A8B7XHM4_ACAPL</name>
<evidence type="ECO:0000256" key="13">
    <source>
        <dbReference type="ARBA" id="ARBA00023288"/>
    </source>
</evidence>
<evidence type="ECO:0000256" key="5">
    <source>
        <dbReference type="ARBA" id="ARBA00022989"/>
    </source>
</evidence>
<evidence type="ECO:0000256" key="9">
    <source>
        <dbReference type="ARBA" id="ARBA00023157"/>
    </source>
</evidence>
<evidence type="ECO:0000256" key="11">
    <source>
        <dbReference type="ARBA" id="ARBA00023180"/>
    </source>
</evidence>
<dbReference type="RefSeq" id="XP_022079611.1">
    <property type="nucleotide sequence ID" value="XM_022223919.1"/>
</dbReference>
<evidence type="ECO:0000256" key="2">
    <source>
        <dbReference type="ARBA" id="ARBA00019090"/>
    </source>
</evidence>
<dbReference type="OMA" id="KAHAYKA"/>
<evidence type="ECO:0000256" key="16">
    <source>
        <dbReference type="RuleBase" id="RU000688"/>
    </source>
</evidence>
<keyword evidence="11" id="KW-0325">Glycoprotein</keyword>
<dbReference type="PRINTS" id="PR00237">
    <property type="entry name" value="GPCRRHODOPSN"/>
</dbReference>
<dbReference type="Proteomes" id="UP000694845">
    <property type="component" value="Unplaced"/>
</dbReference>
<evidence type="ECO:0000256" key="8">
    <source>
        <dbReference type="ARBA" id="ARBA00023139"/>
    </source>
</evidence>
<keyword evidence="4 16" id="KW-0812">Transmembrane</keyword>
<gene>
    <name evidence="21 22 23" type="primary">LOC110973240</name>
</gene>
<dbReference type="InterPro" id="IPR000314">
    <property type="entry name" value="Gastrin_rcpt"/>
</dbReference>
<keyword evidence="7 18" id="KW-0472">Membrane</keyword>
<dbReference type="PANTHER" id="PTHR24238">
    <property type="entry name" value="G-PROTEIN COUPLED RECEPTOR"/>
    <property type="match status" value="1"/>
</dbReference>
<comment type="subcellular location">
    <subcellularLocation>
        <location evidence="1">Cell membrane</location>
        <topology evidence="1">Multi-pass membrane protein</topology>
    </subcellularLocation>
</comment>
<dbReference type="AlphaFoldDB" id="A0A8B7XHM4"/>
<sequence>MATTVSTPGTILPTEFSSVVVVTEEDAYTNGTDSWLGETIDIKQNDSVRIGFALQEEVVYTLYAIVFVLTVVGNILVIVTLVQDRRMRTVTNMFLLSLSTSDLIFGIFCMPFTVVGNVLGRFVFGEVICKMLPYIQGTSVTVSVWTMVVISLERYHAICHPLSSRIWQTKAHAYKAIAGVWLVAVLLNLPALIFTTLKSINSETAYKCYEHWPEGPYVQIYRLCLFVILMVVPLFLMAISYGLIIVELQKGMKLEKSTADNEKGENGIRMKNLDEASCSLNERVTKKATTSTAVRSTSTSDAKKRVVKMLIIIVALFFICWTPSWVTNIWITVNLESAKKHFGRPEVTIFKLMTYTSACVNPVVYCFMNKRFRQGFLNAFACVRIRASERATASENVSRFQSGRRANLTRPSPTNYTNVSSDSSV</sequence>
<evidence type="ECO:0000256" key="6">
    <source>
        <dbReference type="ARBA" id="ARBA00023040"/>
    </source>
</evidence>
<evidence type="ECO:0000313" key="21">
    <source>
        <dbReference type="RefSeq" id="XP_022079611.1"/>
    </source>
</evidence>
<dbReference type="Pfam" id="PF00001">
    <property type="entry name" value="7tm_1"/>
    <property type="match status" value="1"/>
</dbReference>
<keyword evidence="10 16" id="KW-0675">Receptor</keyword>
<evidence type="ECO:0000256" key="4">
    <source>
        <dbReference type="ARBA" id="ARBA00022692"/>
    </source>
</evidence>
<keyword evidence="5 18" id="KW-1133">Transmembrane helix</keyword>
<keyword evidence="3" id="KW-1003">Cell membrane</keyword>
<dbReference type="InterPro" id="IPR009126">
    <property type="entry name" value="Cholcskin_rcpt"/>
</dbReference>
<evidence type="ECO:0000256" key="10">
    <source>
        <dbReference type="ARBA" id="ARBA00023170"/>
    </source>
</evidence>
<evidence type="ECO:0000256" key="7">
    <source>
        <dbReference type="ARBA" id="ARBA00023136"/>
    </source>
</evidence>
<organism evidence="20 22">
    <name type="scientific">Acanthaster planci</name>
    <name type="common">Crown-of-thorns starfish</name>
    <dbReference type="NCBI Taxonomy" id="133434"/>
    <lineage>
        <taxon>Eukaryota</taxon>
        <taxon>Metazoa</taxon>
        <taxon>Echinodermata</taxon>
        <taxon>Eleutherozoa</taxon>
        <taxon>Asterozoa</taxon>
        <taxon>Asteroidea</taxon>
        <taxon>Valvatacea</taxon>
        <taxon>Valvatida</taxon>
        <taxon>Acanthasteridae</taxon>
        <taxon>Acanthaster</taxon>
    </lineage>
</organism>
<feature type="transmembrane region" description="Helical" evidence="18">
    <location>
        <begin position="173"/>
        <end position="194"/>
    </location>
</feature>
<dbReference type="InterPro" id="IPR000276">
    <property type="entry name" value="GPCR_Rhodpsn"/>
</dbReference>
<dbReference type="GeneID" id="110973240"/>
<dbReference type="PANTHER" id="PTHR24238:SF75">
    <property type="entry name" value="CHOLECYSTOKININ-LIKE RECEPTOR AT 17D1-RELATED"/>
    <property type="match status" value="1"/>
</dbReference>
<evidence type="ECO:0000256" key="18">
    <source>
        <dbReference type="SAM" id="Phobius"/>
    </source>
</evidence>
<evidence type="ECO:0000259" key="19">
    <source>
        <dbReference type="PROSITE" id="PS50262"/>
    </source>
</evidence>
<keyword evidence="13" id="KW-0449">Lipoprotein</keyword>
<accession>A0A8B7XHM4</accession>
<dbReference type="GO" id="GO:0015054">
    <property type="term" value="F:gastrin receptor activity"/>
    <property type="evidence" value="ECO:0007669"/>
    <property type="project" value="InterPro"/>
</dbReference>
<proteinExistence type="inferred from homology"/>
<reference evidence="21 22" key="1">
    <citation type="submission" date="2025-04" db="UniProtKB">
        <authorList>
            <consortium name="RefSeq"/>
        </authorList>
    </citation>
    <scope>IDENTIFICATION</scope>
</reference>
<evidence type="ECO:0000313" key="23">
    <source>
        <dbReference type="RefSeq" id="XP_022079613.1"/>
    </source>
</evidence>
<feature type="transmembrane region" description="Helical" evidence="18">
    <location>
        <begin position="220"/>
        <end position="246"/>
    </location>
</feature>
<dbReference type="RefSeq" id="XP_022079613.1">
    <property type="nucleotide sequence ID" value="XM_022223921.1"/>
</dbReference>
<dbReference type="Gene3D" id="1.20.1070.10">
    <property type="entry name" value="Rhodopsin 7-helix transmembrane proteins"/>
    <property type="match status" value="1"/>
</dbReference>
<feature type="compositionally biased region" description="Polar residues" evidence="17">
    <location>
        <begin position="409"/>
        <end position="425"/>
    </location>
</feature>
<dbReference type="InterPro" id="IPR017452">
    <property type="entry name" value="GPCR_Rhodpsn_7TM"/>
</dbReference>
<feature type="transmembrane region" description="Helical" evidence="18">
    <location>
        <begin position="60"/>
        <end position="82"/>
    </location>
</feature>
<feature type="transmembrane region" description="Helical" evidence="18">
    <location>
        <begin position="306"/>
        <end position="327"/>
    </location>
</feature>
<evidence type="ECO:0000256" key="15">
    <source>
        <dbReference type="ARBA" id="ARBA00031093"/>
    </source>
</evidence>
<dbReference type="RefSeq" id="XP_022079612.1">
    <property type="nucleotide sequence ID" value="XM_022223920.1"/>
</dbReference>
<evidence type="ECO:0000313" key="22">
    <source>
        <dbReference type="RefSeq" id="XP_022079612.1"/>
    </source>
</evidence>
<dbReference type="OrthoDB" id="5987936at2759"/>
<dbReference type="KEGG" id="aplc:110973240"/>
<dbReference type="SMART" id="SM01381">
    <property type="entry name" value="7TM_GPCR_Srsx"/>
    <property type="match status" value="1"/>
</dbReference>
<feature type="domain" description="G-protein coupled receptors family 1 profile" evidence="19">
    <location>
        <begin position="73"/>
        <end position="365"/>
    </location>
</feature>
<comment type="similarity">
    <text evidence="16">Belongs to the G-protein coupled receptor 1 family.</text>
</comment>
<keyword evidence="6 16" id="KW-0297">G-protein coupled receptor</keyword>
<dbReference type="GO" id="GO:0005886">
    <property type="term" value="C:plasma membrane"/>
    <property type="evidence" value="ECO:0007669"/>
    <property type="project" value="UniProtKB-SubCell"/>
</dbReference>
<protein>
    <recommendedName>
        <fullName evidence="2">Gastrin/cholecystokinin type B receptor</fullName>
    </recommendedName>
    <alternativeName>
        <fullName evidence="15">Cholecystokinin-2 receptor</fullName>
    </alternativeName>
</protein>
<feature type="transmembrane region" description="Helical" evidence="18">
    <location>
        <begin position="94"/>
        <end position="114"/>
    </location>
</feature>
<evidence type="ECO:0000256" key="1">
    <source>
        <dbReference type="ARBA" id="ARBA00004651"/>
    </source>
</evidence>
<evidence type="ECO:0000256" key="12">
    <source>
        <dbReference type="ARBA" id="ARBA00023224"/>
    </source>
</evidence>
<feature type="region of interest" description="Disordered" evidence="17">
    <location>
        <begin position="402"/>
        <end position="425"/>
    </location>
</feature>
<keyword evidence="20" id="KW-1185">Reference proteome</keyword>
<feature type="transmembrane region" description="Helical" evidence="18">
    <location>
        <begin position="347"/>
        <end position="368"/>
    </location>
</feature>
<evidence type="ECO:0000256" key="17">
    <source>
        <dbReference type="SAM" id="MobiDB-lite"/>
    </source>
</evidence>
<evidence type="ECO:0000256" key="3">
    <source>
        <dbReference type="ARBA" id="ARBA00022475"/>
    </source>
</evidence>
<dbReference type="GO" id="GO:0008188">
    <property type="term" value="F:neuropeptide receptor activity"/>
    <property type="evidence" value="ECO:0007669"/>
    <property type="project" value="TreeGrafter"/>
</dbReference>
<dbReference type="PRINTS" id="PR00527">
    <property type="entry name" value="GASTRINR"/>
</dbReference>
<keyword evidence="9" id="KW-1015">Disulfide bond</keyword>
<dbReference type="SUPFAM" id="SSF81321">
    <property type="entry name" value="Family A G protein-coupled receptor-like"/>
    <property type="match status" value="1"/>
</dbReference>